<dbReference type="GO" id="GO:0005524">
    <property type="term" value="F:ATP binding"/>
    <property type="evidence" value="ECO:0007669"/>
    <property type="project" value="UniProtKB-KW"/>
</dbReference>
<proteinExistence type="predicted"/>
<evidence type="ECO:0000256" key="4">
    <source>
        <dbReference type="ARBA" id="ARBA00022917"/>
    </source>
</evidence>
<gene>
    <name evidence="8" type="ORF">GPUH_LOCUS8034</name>
</gene>
<dbReference type="SMART" id="SM00991">
    <property type="entry name" value="WHEP-TRS"/>
    <property type="match status" value="2"/>
</dbReference>
<name>A0A183DH42_9BILA</name>
<dbReference type="WBParaSite" id="GPUH_0000804201-mRNA-1">
    <property type="protein sequence ID" value="GPUH_0000804201-mRNA-1"/>
    <property type="gene ID" value="GPUH_0000804201"/>
</dbReference>
<dbReference type="InterPro" id="IPR009068">
    <property type="entry name" value="uS15_NS1_RNA-bd_sf"/>
</dbReference>
<feature type="region of interest" description="Disordered" evidence="6">
    <location>
        <begin position="242"/>
        <end position="270"/>
    </location>
</feature>
<dbReference type="Pfam" id="PF00458">
    <property type="entry name" value="WHEP-TRS"/>
    <property type="match status" value="2"/>
</dbReference>
<reference evidence="10" key="1">
    <citation type="submission" date="2016-06" db="UniProtKB">
        <authorList>
            <consortium name="WormBaseParasite"/>
        </authorList>
    </citation>
    <scope>IDENTIFICATION</scope>
</reference>
<dbReference type="InterPro" id="IPR000738">
    <property type="entry name" value="WHEP-TRS_dom"/>
</dbReference>
<protein>
    <submittedName>
        <fullName evidence="10">WHEP-TRS domain-containing protein</fullName>
    </submittedName>
</protein>
<keyword evidence="5" id="KW-0030">Aminoacyl-tRNA synthetase</keyword>
<organism evidence="10">
    <name type="scientific">Gongylonema pulchrum</name>
    <dbReference type="NCBI Taxonomy" id="637853"/>
    <lineage>
        <taxon>Eukaryota</taxon>
        <taxon>Metazoa</taxon>
        <taxon>Ecdysozoa</taxon>
        <taxon>Nematoda</taxon>
        <taxon>Chromadorea</taxon>
        <taxon>Rhabditida</taxon>
        <taxon>Spirurina</taxon>
        <taxon>Spiruromorpha</taxon>
        <taxon>Spiruroidea</taxon>
        <taxon>Gongylonematidae</taxon>
        <taxon>Gongylonema</taxon>
    </lineage>
</organism>
<keyword evidence="2" id="KW-0547">Nucleotide-binding</keyword>
<keyword evidence="9" id="KW-1185">Reference proteome</keyword>
<dbReference type="CDD" id="cd00936">
    <property type="entry name" value="WEPRS_RNA"/>
    <property type="match status" value="1"/>
</dbReference>
<evidence type="ECO:0000256" key="2">
    <source>
        <dbReference type="ARBA" id="ARBA00022741"/>
    </source>
</evidence>
<dbReference type="Gene3D" id="1.10.287.10">
    <property type="entry name" value="S15/NS1, RNA-binding"/>
    <property type="match status" value="2"/>
</dbReference>
<evidence type="ECO:0000256" key="5">
    <source>
        <dbReference type="ARBA" id="ARBA00023146"/>
    </source>
</evidence>
<feature type="domain" description="WHEP-TRS" evidence="7">
    <location>
        <begin position="128"/>
        <end position="184"/>
    </location>
</feature>
<evidence type="ECO:0000256" key="3">
    <source>
        <dbReference type="ARBA" id="ARBA00022840"/>
    </source>
</evidence>
<evidence type="ECO:0000256" key="1">
    <source>
        <dbReference type="ARBA" id="ARBA00022598"/>
    </source>
</evidence>
<feature type="domain" description="WHEP-TRS" evidence="7">
    <location>
        <begin position="195"/>
        <end position="251"/>
    </location>
</feature>
<accession>A0A183DH42</accession>
<dbReference type="SUPFAM" id="SSF47060">
    <property type="entry name" value="S15/NS1 RNA-binding domain"/>
    <property type="match status" value="2"/>
</dbReference>
<evidence type="ECO:0000313" key="9">
    <source>
        <dbReference type="Proteomes" id="UP000271098"/>
    </source>
</evidence>
<dbReference type="SUPFAM" id="SSF50715">
    <property type="entry name" value="Ribosomal protein L25-like"/>
    <property type="match status" value="1"/>
</dbReference>
<dbReference type="PROSITE" id="PS51185">
    <property type="entry name" value="WHEP_TRS_2"/>
    <property type="match status" value="2"/>
</dbReference>
<evidence type="ECO:0000256" key="6">
    <source>
        <dbReference type="SAM" id="MobiDB-lite"/>
    </source>
</evidence>
<dbReference type="InterPro" id="IPR011035">
    <property type="entry name" value="Ribosomal_bL25/Gln-tRNA_synth"/>
</dbReference>
<dbReference type="GO" id="GO:0004812">
    <property type="term" value="F:aminoacyl-tRNA ligase activity"/>
    <property type="evidence" value="ECO:0007669"/>
    <property type="project" value="UniProtKB-KW"/>
</dbReference>
<feature type="compositionally biased region" description="Basic and acidic residues" evidence="6">
    <location>
        <begin position="242"/>
        <end position="253"/>
    </location>
</feature>
<keyword evidence="1" id="KW-0436">Ligase</keyword>
<keyword evidence="3" id="KW-0067">ATP-binding</keyword>
<dbReference type="Proteomes" id="UP000271098">
    <property type="component" value="Unassembled WGS sequence"/>
</dbReference>
<feature type="compositionally biased region" description="Basic and acidic residues" evidence="6">
    <location>
        <begin position="261"/>
        <end position="270"/>
    </location>
</feature>
<keyword evidence="4" id="KW-0648">Protein biosynthesis</keyword>
<dbReference type="GO" id="GO:0006418">
    <property type="term" value="P:tRNA aminoacylation for protein translation"/>
    <property type="evidence" value="ECO:0007669"/>
    <property type="project" value="InterPro"/>
</dbReference>
<dbReference type="OrthoDB" id="1350766at2759"/>
<dbReference type="EMBL" id="UYRT01022404">
    <property type="protein sequence ID" value="VDK60552.1"/>
    <property type="molecule type" value="Genomic_DNA"/>
</dbReference>
<dbReference type="AlphaFoldDB" id="A0A183DH42"/>
<reference evidence="8 9" key="2">
    <citation type="submission" date="2018-11" db="EMBL/GenBank/DDBJ databases">
        <authorList>
            <consortium name="Pathogen Informatics"/>
        </authorList>
    </citation>
    <scope>NUCLEOTIDE SEQUENCE [LARGE SCALE GENOMIC DNA]</scope>
</reference>
<evidence type="ECO:0000259" key="7">
    <source>
        <dbReference type="PROSITE" id="PS51185"/>
    </source>
</evidence>
<evidence type="ECO:0000313" key="10">
    <source>
        <dbReference type="WBParaSite" id="GPUH_0000804201-mRNA-1"/>
    </source>
</evidence>
<evidence type="ECO:0000313" key="8">
    <source>
        <dbReference type="EMBL" id="VDK60552.1"/>
    </source>
</evidence>
<sequence>MAQRRYFKMVGEPAMQQIHKGDTVQLQRKGFYICDSDYAPKSGFSGSELPMVLIAIPDGSKPTTATQQTTACPAVDKITAVNGNISTNGDIRAGQLYILLVFHVCLSKIAHIRTLHVFKYIFFAVSADVTTLYKQVEEQGALVRSLKASDPKAAKTKDAIAKLLELKKAYKELSGEDYKPDTAPVQQAAAAGIETVEELYRRIEEQGNLVRSLKATDSKSEETKAAIAVLLELKKRYKEAAGAEYKPRPEAHKQQQQQQQHVKEKSAAEDLYKQIEEQGSPTLSLIYYGF</sequence>